<dbReference type="OrthoDB" id="10034600at2759"/>
<dbReference type="STRING" id="104421.E2AYN5"/>
<evidence type="ECO:0000313" key="2">
    <source>
        <dbReference type="Proteomes" id="UP000000311"/>
    </source>
</evidence>
<dbReference type="PANTHER" id="PTHR21301:SF10">
    <property type="entry name" value="REVERSE TRANSCRIPTASE DOMAIN-CONTAINING PROTEIN"/>
    <property type="match status" value="1"/>
</dbReference>
<protein>
    <recommendedName>
        <fullName evidence="3">Reverse transcriptase domain-containing protein</fullName>
    </recommendedName>
</protein>
<reference evidence="1 2" key="1">
    <citation type="journal article" date="2010" name="Science">
        <title>Genomic comparison of the ants Camponotus floridanus and Harpegnathos saltator.</title>
        <authorList>
            <person name="Bonasio R."/>
            <person name="Zhang G."/>
            <person name="Ye C."/>
            <person name="Mutti N.S."/>
            <person name="Fang X."/>
            <person name="Qin N."/>
            <person name="Donahue G."/>
            <person name="Yang P."/>
            <person name="Li Q."/>
            <person name="Li C."/>
            <person name="Zhang P."/>
            <person name="Huang Z."/>
            <person name="Berger S.L."/>
            <person name="Reinberg D."/>
            <person name="Wang J."/>
            <person name="Liebig J."/>
        </authorList>
    </citation>
    <scope>NUCLEOTIDE SEQUENCE [LARGE SCALE GENOMIC DNA]</scope>
    <source>
        <strain evidence="2">C129</strain>
    </source>
</reference>
<organism evidence="2">
    <name type="scientific">Camponotus floridanus</name>
    <name type="common">Florida carpenter ant</name>
    <dbReference type="NCBI Taxonomy" id="104421"/>
    <lineage>
        <taxon>Eukaryota</taxon>
        <taxon>Metazoa</taxon>
        <taxon>Ecdysozoa</taxon>
        <taxon>Arthropoda</taxon>
        <taxon>Hexapoda</taxon>
        <taxon>Insecta</taxon>
        <taxon>Pterygota</taxon>
        <taxon>Neoptera</taxon>
        <taxon>Endopterygota</taxon>
        <taxon>Hymenoptera</taxon>
        <taxon>Apocrita</taxon>
        <taxon>Aculeata</taxon>
        <taxon>Formicoidea</taxon>
        <taxon>Formicidae</taxon>
        <taxon>Formicinae</taxon>
        <taxon>Camponotus</taxon>
    </lineage>
</organism>
<dbReference type="GO" id="GO:0071897">
    <property type="term" value="P:DNA biosynthetic process"/>
    <property type="evidence" value="ECO:0007669"/>
    <property type="project" value="UniProtKB-ARBA"/>
</dbReference>
<dbReference type="PANTHER" id="PTHR21301">
    <property type="entry name" value="REVERSE TRANSCRIPTASE"/>
    <property type="match status" value="1"/>
</dbReference>
<name>E2AYN5_CAMFO</name>
<proteinExistence type="predicted"/>
<sequence>SQFLYAIETVLVSTSFSFNGQFYEQIFVRPMGSPLSPVLTDIVMDDLETHCLSLLSFNVPLYYRYVHDIFNIVSRSKIDEIVSTFNNYHQRLTFTHRTESDSCISFLDMTVIRSNGRLLTDWYRKLTCSNRYINFYSKHPFKYK</sequence>
<evidence type="ECO:0008006" key="3">
    <source>
        <dbReference type="Google" id="ProtNLM"/>
    </source>
</evidence>
<dbReference type="OMA" id="IFMETVE"/>
<dbReference type="InterPro" id="IPR043502">
    <property type="entry name" value="DNA/RNA_pol_sf"/>
</dbReference>
<dbReference type="SUPFAM" id="SSF56672">
    <property type="entry name" value="DNA/RNA polymerases"/>
    <property type="match status" value="1"/>
</dbReference>
<dbReference type="AlphaFoldDB" id="E2AYN5"/>
<feature type="non-terminal residue" evidence="1">
    <location>
        <position position="144"/>
    </location>
</feature>
<feature type="non-terminal residue" evidence="1">
    <location>
        <position position="1"/>
    </location>
</feature>
<dbReference type="InParanoid" id="E2AYN5"/>
<accession>E2AYN5</accession>
<dbReference type="Proteomes" id="UP000000311">
    <property type="component" value="Unassembled WGS sequence"/>
</dbReference>
<gene>
    <name evidence="1" type="ORF">EAG_10027</name>
</gene>
<keyword evidence="2" id="KW-1185">Reference proteome</keyword>
<evidence type="ECO:0000313" key="1">
    <source>
        <dbReference type="EMBL" id="EFN61454.1"/>
    </source>
</evidence>
<dbReference type="EMBL" id="GL443971">
    <property type="protein sequence ID" value="EFN61454.1"/>
    <property type="molecule type" value="Genomic_DNA"/>
</dbReference>